<name>A0A4S8KW32_DENBC</name>
<sequence length="452" mass="48905">MSEKALSNFEQQHSAQDAVSSNSPNTSCDMQQEKADDKPVDSFLQDFPEGGFRAWATMAGSWGVMFISFGMTQAYGVFQDYYTLVLLPNHTTSQIAWIGSLQICLLYACGVFTGVWFDKGYFNHMLIPGSVVYLVSFFMLSLCKPGQYYQFLLSQGLGMGLGMGLMAVPSISIISHYFHKRRALASGIVFSGTSLAGVIWPIAFNRFFNGKIGFAWGVRIGAFISLGLLVFANLIMRPRLSLSEHRARQPKGNLKIVMTDYCWGICLLGTFVVLLGLSFPFVYLQLFATLHGVPDHISQYSLAILFASGTVFGRMLPGQLADRFGVLNVILPYTLTGGALIFAMFGASSTGGLVAFAIVYGPCGGAFNSLFAASLGSYANNVSEFGLRLGLSGVVFGIGYLVGSPITGALLSPPQYDWTASIIFSGVTVLVGCAIILVSRQMLVRKKGTQHV</sequence>
<feature type="transmembrane region" description="Helical" evidence="4">
    <location>
        <begin position="256"/>
        <end position="277"/>
    </location>
</feature>
<evidence type="ECO:0000256" key="4">
    <source>
        <dbReference type="SAM" id="Phobius"/>
    </source>
</evidence>
<feature type="transmembrane region" description="Helical" evidence="4">
    <location>
        <begin position="95"/>
        <end position="117"/>
    </location>
</feature>
<feature type="compositionally biased region" description="Polar residues" evidence="3">
    <location>
        <begin position="8"/>
        <end position="30"/>
    </location>
</feature>
<evidence type="ECO:0000256" key="3">
    <source>
        <dbReference type="SAM" id="MobiDB-lite"/>
    </source>
</evidence>
<feature type="transmembrane region" description="Helical" evidence="4">
    <location>
        <begin position="353"/>
        <end position="373"/>
    </location>
</feature>
<feature type="transmembrane region" description="Helical" evidence="4">
    <location>
        <begin position="124"/>
        <end position="142"/>
    </location>
</feature>
<feature type="transmembrane region" description="Helical" evidence="4">
    <location>
        <begin position="297"/>
        <end position="317"/>
    </location>
</feature>
<feature type="region of interest" description="Disordered" evidence="3">
    <location>
        <begin position="1"/>
        <end position="32"/>
    </location>
</feature>
<protein>
    <submittedName>
        <fullName evidence="6">MFS general substrate transporter</fullName>
    </submittedName>
</protein>
<reference evidence="6 7" key="1">
    <citation type="journal article" date="2019" name="Nat. Ecol. Evol.">
        <title>Megaphylogeny resolves global patterns of mushroom evolution.</title>
        <authorList>
            <person name="Varga T."/>
            <person name="Krizsan K."/>
            <person name="Foldi C."/>
            <person name="Dima B."/>
            <person name="Sanchez-Garcia M."/>
            <person name="Sanchez-Ramirez S."/>
            <person name="Szollosi G.J."/>
            <person name="Szarkandi J.G."/>
            <person name="Papp V."/>
            <person name="Albert L."/>
            <person name="Andreopoulos W."/>
            <person name="Angelini C."/>
            <person name="Antonin V."/>
            <person name="Barry K.W."/>
            <person name="Bougher N.L."/>
            <person name="Buchanan P."/>
            <person name="Buyck B."/>
            <person name="Bense V."/>
            <person name="Catcheside P."/>
            <person name="Chovatia M."/>
            <person name="Cooper J."/>
            <person name="Damon W."/>
            <person name="Desjardin D."/>
            <person name="Finy P."/>
            <person name="Geml J."/>
            <person name="Haridas S."/>
            <person name="Hughes K."/>
            <person name="Justo A."/>
            <person name="Karasinski D."/>
            <person name="Kautmanova I."/>
            <person name="Kiss B."/>
            <person name="Kocsube S."/>
            <person name="Kotiranta H."/>
            <person name="LaButti K.M."/>
            <person name="Lechner B.E."/>
            <person name="Liimatainen K."/>
            <person name="Lipzen A."/>
            <person name="Lukacs Z."/>
            <person name="Mihaltcheva S."/>
            <person name="Morgado L.N."/>
            <person name="Niskanen T."/>
            <person name="Noordeloos M.E."/>
            <person name="Ohm R.A."/>
            <person name="Ortiz-Santana B."/>
            <person name="Ovrebo C."/>
            <person name="Racz N."/>
            <person name="Riley R."/>
            <person name="Savchenko A."/>
            <person name="Shiryaev A."/>
            <person name="Soop K."/>
            <person name="Spirin V."/>
            <person name="Szebenyi C."/>
            <person name="Tomsovsky M."/>
            <person name="Tulloss R.E."/>
            <person name="Uehling J."/>
            <person name="Grigoriev I.V."/>
            <person name="Vagvolgyi C."/>
            <person name="Papp T."/>
            <person name="Martin F.M."/>
            <person name="Miettinen O."/>
            <person name="Hibbett D.S."/>
            <person name="Nagy L.G."/>
        </authorList>
    </citation>
    <scope>NUCLEOTIDE SEQUENCE [LARGE SCALE GENOMIC DNA]</scope>
    <source>
        <strain evidence="6 7">CBS 962.96</strain>
    </source>
</reference>
<dbReference type="InterPro" id="IPR011701">
    <property type="entry name" value="MFS"/>
</dbReference>
<keyword evidence="4" id="KW-1133">Transmembrane helix</keyword>
<evidence type="ECO:0000256" key="2">
    <source>
        <dbReference type="ARBA" id="ARBA00006727"/>
    </source>
</evidence>
<evidence type="ECO:0000313" key="6">
    <source>
        <dbReference type="EMBL" id="THU80147.1"/>
    </source>
</evidence>
<feature type="transmembrane region" description="Helical" evidence="4">
    <location>
        <begin position="418"/>
        <end position="438"/>
    </location>
</feature>
<keyword evidence="4" id="KW-0812">Transmembrane</keyword>
<proteinExistence type="inferred from homology"/>
<evidence type="ECO:0000259" key="5">
    <source>
        <dbReference type="PROSITE" id="PS50850"/>
    </source>
</evidence>
<keyword evidence="4" id="KW-0472">Membrane</keyword>
<dbReference type="InterPro" id="IPR050327">
    <property type="entry name" value="Proton-linked_MCT"/>
</dbReference>
<dbReference type="GO" id="GO:0016020">
    <property type="term" value="C:membrane"/>
    <property type="evidence" value="ECO:0007669"/>
    <property type="project" value="UniProtKB-SubCell"/>
</dbReference>
<feature type="transmembrane region" description="Helical" evidence="4">
    <location>
        <begin position="54"/>
        <end position="75"/>
    </location>
</feature>
<dbReference type="EMBL" id="ML179936">
    <property type="protein sequence ID" value="THU80147.1"/>
    <property type="molecule type" value="Genomic_DNA"/>
</dbReference>
<feature type="transmembrane region" description="Helical" evidence="4">
    <location>
        <begin position="183"/>
        <end position="204"/>
    </location>
</feature>
<dbReference type="Pfam" id="PF07690">
    <property type="entry name" value="MFS_1"/>
    <property type="match status" value="1"/>
</dbReference>
<evidence type="ECO:0000256" key="1">
    <source>
        <dbReference type="ARBA" id="ARBA00004141"/>
    </source>
</evidence>
<evidence type="ECO:0000313" key="7">
    <source>
        <dbReference type="Proteomes" id="UP000297245"/>
    </source>
</evidence>
<dbReference type="Gene3D" id="1.20.1250.20">
    <property type="entry name" value="MFS general substrate transporter like domains"/>
    <property type="match status" value="2"/>
</dbReference>
<organism evidence="6 7">
    <name type="scientific">Dendrothele bispora (strain CBS 962.96)</name>
    <dbReference type="NCBI Taxonomy" id="1314807"/>
    <lineage>
        <taxon>Eukaryota</taxon>
        <taxon>Fungi</taxon>
        <taxon>Dikarya</taxon>
        <taxon>Basidiomycota</taxon>
        <taxon>Agaricomycotina</taxon>
        <taxon>Agaricomycetes</taxon>
        <taxon>Agaricomycetidae</taxon>
        <taxon>Agaricales</taxon>
        <taxon>Agaricales incertae sedis</taxon>
        <taxon>Dendrothele</taxon>
    </lineage>
</organism>
<dbReference type="SUPFAM" id="SSF103473">
    <property type="entry name" value="MFS general substrate transporter"/>
    <property type="match status" value="1"/>
</dbReference>
<gene>
    <name evidence="6" type="ORF">K435DRAFT_768240</name>
</gene>
<feature type="transmembrane region" description="Helical" evidence="4">
    <location>
        <begin position="385"/>
        <end position="406"/>
    </location>
</feature>
<dbReference type="Proteomes" id="UP000297245">
    <property type="component" value="Unassembled WGS sequence"/>
</dbReference>
<dbReference type="PANTHER" id="PTHR11360:SF234">
    <property type="entry name" value="MFS-TYPE TRANSPORTER DBAD-RELATED"/>
    <property type="match status" value="1"/>
</dbReference>
<accession>A0A4S8KW32</accession>
<dbReference type="InterPro" id="IPR036259">
    <property type="entry name" value="MFS_trans_sf"/>
</dbReference>
<dbReference type="AlphaFoldDB" id="A0A4S8KW32"/>
<dbReference type="OrthoDB" id="6499973at2759"/>
<keyword evidence="7" id="KW-1185">Reference proteome</keyword>
<feature type="transmembrane region" description="Helical" evidence="4">
    <location>
        <begin position="148"/>
        <end position="171"/>
    </location>
</feature>
<comment type="similarity">
    <text evidence="2">Belongs to the major facilitator superfamily. Monocarboxylate porter (TC 2.A.1.13) family.</text>
</comment>
<dbReference type="PROSITE" id="PS50850">
    <property type="entry name" value="MFS"/>
    <property type="match status" value="1"/>
</dbReference>
<dbReference type="GO" id="GO:0022857">
    <property type="term" value="F:transmembrane transporter activity"/>
    <property type="evidence" value="ECO:0007669"/>
    <property type="project" value="InterPro"/>
</dbReference>
<feature type="transmembrane region" description="Helical" evidence="4">
    <location>
        <begin position="216"/>
        <end position="235"/>
    </location>
</feature>
<comment type="subcellular location">
    <subcellularLocation>
        <location evidence="1">Membrane</location>
        <topology evidence="1">Multi-pass membrane protein</topology>
    </subcellularLocation>
</comment>
<dbReference type="InterPro" id="IPR020846">
    <property type="entry name" value="MFS_dom"/>
</dbReference>
<feature type="transmembrane region" description="Helical" evidence="4">
    <location>
        <begin position="324"/>
        <end position="347"/>
    </location>
</feature>
<dbReference type="PANTHER" id="PTHR11360">
    <property type="entry name" value="MONOCARBOXYLATE TRANSPORTER"/>
    <property type="match status" value="1"/>
</dbReference>
<feature type="domain" description="Major facilitator superfamily (MFS) profile" evidence="5">
    <location>
        <begin position="262"/>
        <end position="452"/>
    </location>
</feature>